<dbReference type="EMBL" id="KZ518564">
    <property type="protein sequence ID" value="PKU28986.1"/>
    <property type="molecule type" value="Genomic_DNA"/>
</dbReference>
<proteinExistence type="predicted"/>
<keyword evidence="2" id="KW-0067">ATP-binding</keyword>
<dbReference type="PANTHER" id="PTHR46850">
    <property type="entry name" value="CHROMODOMAIN-HELICASE-DNA-BINDING PROTEIN 9"/>
    <property type="match status" value="1"/>
</dbReference>
<evidence type="ECO:0000313" key="2">
    <source>
        <dbReference type="EMBL" id="PKU28986.1"/>
    </source>
</evidence>
<protein>
    <submittedName>
        <fullName evidence="2">Chromodomain-helicase-dna-binding protein 9</fullName>
    </submittedName>
</protein>
<feature type="region of interest" description="Disordered" evidence="1">
    <location>
        <begin position="1"/>
        <end position="87"/>
    </location>
</feature>
<keyword evidence="2" id="KW-0378">Hydrolase</keyword>
<name>A0A2I0T5A5_LIMLA</name>
<reference evidence="3" key="2">
    <citation type="submission" date="2017-12" db="EMBL/GenBank/DDBJ databases">
        <title>Genome sequence of the Bar-tailed Godwit (Limosa lapponica baueri).</title>
        <authorList>
            <person name="Lima N.C.B."/>
            <person name="Parody-Merino A.M."/>
            <person name="Battley P.F."/>
            <person name="Fidler A.E."/>
            <person name="Prosdocimi F."/>
        </authorList>
    </citation>
    <scope>NUCLEOTIDE SEQUENCE [LARGE SCALE GENOMIC DNA]</scope>
</reference>
<feature type="compositionally biased region" description="Basic and acidic residues" evidence="1">
    <location>
        <begin position="1"/>
        <end position="20"/>
    </location>
</feature>
<gene>
    <name evidence="2" type="ORF">llap_20710</name>
</gene>
<dbReference type="Proteomes" id="UP000233556">
    <property type="component" value="Unassembled WGS sequence"/>
</dbReference>
<dbReference type="AlphaFoldDB" id="A0A2I0T5A5"/>
<evidence type="ECO:0000313" key="3">
    <source>
        <dbReference type="Proteomes" id="UP000233556"/>
    </source>
</evidence>
<dbReference type="GO" id="GO:0003677">
    <property type="term" value="F:DNA binding"/>
    <property type="evidence" value="ECO:0007669"/>
    <property type="project" value="UniProtKB-KW"/>
</dbReference>
<keyword evidence="3" id="KW-1185">Reference proteome</keyword>
<dbReference type="PANTHER" id="PTHR46850:SF1">
    <property type="entry name" value="CHROMODOMAIN-HELICASE-DNA-BINDING PROTEIN 9"/>
    <property type="match status" value="1"/>
</dbReference>
<keyword evidence="2" id="KW-0238">DNA-binding</keyword>
<evidence type="ECO:0000256" key="1">
    <source>
        <dbReference type="SAM" id="MobiDB-lite"/>
    </source>
</evidence>
<sequence>MSEKKQKKKADSESKQEKANRIISEAIAKAKERGERNIPRVMSPENFPSVSAEGKEEKKGRKVKSKPKDKESKKPKTGSSSKIKEKTKIGDQRFSYMFKVNNFLEKLSCRIKVTALNST</sequence>
<reference evidence="3" key="1">
    <citation type="submission" date="2017-11" db="EMBL/GenBank/DDBJ databases">
        <authorList>
            <person name="Lima N.C."/>
            <person name="Parody-Merino A.M."/>
            <person name="Battley P.F."/>
            <person name="Fidler A.E."/>
            <person name="Prosdocimi F."/>
        </authorList>
    </citation>
    <scope>NUCLEOTIDE SEQUENCE [LARGE SCALE GENOMIC DNA]</scope>
</reference>
<dbReference type="OrthoDB" id="9909554at2759"/>
<keyword evidence="2" id="KW-0547">Nucleotide-binding</keyword>
<keyword evidence="2" id="KW-0347">Helicase</keyword>
<dbReference type="GO" id="GO:0004386">
    <property type="term" value="F:helicase activity"/>
    <property type="evidence" value="ECO:0007669"/>
    <property type="project" value="UniProtKB-KW"/>
</dbReference>
<feature type="compositionally biased region" description="Basic and acidic residues" evidence="1">
    <location>
        <begin position="28"/>
        <end position="38"/>
    </location>
</feature>
<organism evidence="2 3">
    <name type="scientific">Limosa lapponica baueri</name>
    <dbReference type="NCBI Taxonomy" id="1758121"/>
    <lineage>
        <taxon>Eukaryota</taxon>
        <taxon>Metazoa</taxon>
        <taxon>Chordata</taxon>
        <taxon>Craniata</taxon>
        <taxon>Vertebrata</taxon>
        <taxon>Euteleostomi</taxon>
        <taxon>Archelosauria</taxon>
        <taxon>Archosauria</taxon>
        <taxon>Dinosauria</taxon>
        <taxon>Saurischia</taxon>
        <taxon>Theropoda</taxon>
        <taxon>Coelurosauria</taxon>
        <taxon>Aves</taxon>
        <taxon>Neognathae</taxon>
        <taxon>Neoaves</taxon>
        <taxon>Charadriiformes</taxon>
        <taxon>Scolopacidae</taxon>
        <taxon>Limosa</taxon>
    </lineage>
</organism>
<dbReference type="InterPro" id="IPR051493">
    <property type="entry name" value="CHD"/>
</dbReference>
<accession>A0A2I0T5A5</accession>